<keyword evidence="3" id="KW-1185">Reference proteome</keyword>
<dbReference type="AlphaFoldDB" id="A0A5B7EVM6"/>
<dbReference type="Proteomes" id="UP000324222">
    <property type="component" value="Unassembled WGS sequence"/>
</dbReference>
<feature type="compositionally biased region" description="Acidic residues" evidence="1">
    <location>
        <begin position="170"/>
        <end position="191"/>
    </location>
</feature>
<feature type="region of interest" description="Disordered" evidence="1">
    <location>
        <begin position="152"/>
        <end position="203"/>
    </location>
</feature>
<organism evidence="2 3">
    <name type="scientific">Portunus trituberculatus</name>
    <name type="common">Swimming crab</name>
    <name type="synonym">Neptunus trituberculatus</name>
    <dbReference type="NCBI Taxonomy" id="210409"/>
    <lineage>
        <taxon>Eukaryota</taxon>
        <taxon>Metazoa</taxon>
        <taxon>Ecdysozoa</taxon>
        <taxon>Arthropoda</taxon>
        <taxon>Crustacea</taxon>
        <taxon>Multicrustacea</taxon>
        <taxon>Malacostraca</taxon>
        <taxon>Eumalacostraca</taxon>
        <taxon>Eucarida</taxon>
        <taxon>Decapoda</taxon>
        <taxon>Pleocyemata</taxon>
        <taxon>Brachyura</taxon>
        <taxon>Eubrachyura</taxon>
        <taxon>Portunoidea</taxon>
        <taxon>Portunidae</taxon>
        <taxon>Portuninae</taxon>
        <taxon>Portunus</taxon>
    </lineage>
</organism>
<accession>A0A5B7EVM6</accession>
<reference evidence="2 3" key="1">
    <citation type="submission" date="2019-05" db="EMBL/GenBank/DDBJ databases">
        <title>Another draft genome of Portunus trituberculatus and its Hox gene families provides insights of decapod evolution.</title>
        <authorList>
            <person name="Jeong J.-H."/>
            <person name="Song I."/>
            <person name="Kim S."/>
            <person name="Choi T."/>
            <person name="Kim D."/>
            <person name="Ryu S."/>
            <person name="Kim W."/>
        </authorList>
    </citation>
    <scope>NUCLEOTIDE SEQUENCE [LARGE SCALE GENOMIC DNA]</scope>
    <source>
        <tissue evidence="2">Muscle</tissue>
    </source>
</reference>
<evidence type="ECO:0000313" key="2">
    <source>
        <dbReference type="EMBL" id="MPC36933.1"/>
    </source>
</evidence>
<evidence type="ECO:0000256" key="1">
    <source>
        <dbReference type="SAM" id="MobiDB-lite"/>
    </source>
</evidence>
<comment type="caution">
    <text evidence="2">The sequence shown here is derived from an EMBL/GenBank/DDBJ whole genome shotgun (WGS) entry which is preliminary data.</text>
</comment>
<sequence>MLGSCSAAPVHAREAVMLWQCPYCPLADVLGKEEALKCACESLCRSLRPEKPHHHHHQDSLPCTRPCPRRGLRITATASPRAIIRSQIKNYLTVMGRLPPYLYSPSLPFPLSLSGPRILAFLSHTRVVRPFSSGVTINTITTTPLLHPSSLSRRHSVMAAEETGGGGGKEEEEEVEEEEEEEEVKEEEEEDAKAYKTHIKGTA</sequence>
<dbReference type="EMBL" id="VSRR010003638">
    <property type="protein sequence ID" value="MPC36933.1"/>
    <property type="molecule type" value="Genomic_DNA"/>
</dbReference>
<gene>
    <name evidence="2" type="ORF">E2C01_030402</name>
</gene>
<proteinExistence type="predicted"/>
<name>A0A5B7EVM6_PORTR</name>
<protein>
    <submittedName>
        <fullName evidence="2">Uncharacterized protein</fullName>
    </submittedName>
</protein>
<evidence type="ECO:0000313" key="3">
    <source>
        <dbReference type="Proteomes" id="UP000324222"/>
    </source>
</evidence>